<evidence type="ECO:0000313" key="2">
    <source>
        <dbReference type="Proteomes" id="UP000276133"/>
    </source>
</evidence>
<protein>
    <submittedName>
        <fullName evidence="1">Uncharacterized protein</fullName>
    </submittedName>
</protein>
<reference evidence="1 2" key="1">
    <citation type="journal article" date="2018" name="Sci. Rep.">
        <title>Genomic signatures of local adaptation to the degree of environmental predictability in rotifers.</title>
        <authorList>
            <person name="Franch-Gras L."/>
            <person name="Hahn C."/>
            <person name="Garcia-Roger E.M."/>
            <person name="Carmona M.J."/>
            <person name="Serra M."/>
            <person name="Gomez A."/>
        </authorList>
    </citation>
    <scope>NUCLEOTIDE SEQUENCE [LARGE SCALE GENOMIC DNA]</scope>
    <source>
        <strain evidence="1">HYR1</strain>
    </source>
</reference>
<dbReference type="EMBL" id="REGN01002501">
    <property type="protein sequence ID" value="RNA27730.1"/>
    <property type="molecule type" value="Genomic_DNA"/>
</dbReference>
<name>A0A3M7RWB8_BRAPC</name>
<dbReference type="Proteomes" id="UP000276133">
    <property type="component" value="Unassembled WGS sequence"/>
</dbReference>
<sequence length="213" mass="24959">MEFFVHQLNIYGQRFKVLFDGINWQVTLMHTRPFWFTIWMFLAAIFAKLTLSPCPMILTWTDIESFELRSSKCLFMKALSSLLWIKMVSSFNDNSFWHVLFDLDIFISNRSSTLNFLTNLAKKMYYLLGFEKFGLDLSLYKKCQQRKKNIKAQRGHYFRCVKSAKNVSGFKKPIWALTKQFIKQAAAIAKLHLVSLGRSETLTQTDQTTGFKT</sequence>
<dbReference type="AlphaFoldDB" id="A0A3M7RWB8"/>
<organism evidence="1 2">
    <name type="scientific">Brachionus plicatilis</name>
    <name type="common">Marine rotifer</name>
    <name type="synonym">Brachionus muelleri</name>
    <dbReference type="NCBI Taxonomy" id="10195"/>
    <lineage>
        <taxon>Eukaryota</taxon>
        <taxon>Metazoa</taxon>
        <taxon>Spiralia</taxon>
        <taxon>Gnathifera</taxon>
        <taxon>Rotifera</taxon>
        <taxon>Eurotatoria</taxon>
        <taxon>Monogononta</taxon>
        <taxon>Pseudotrocha</taxon>
        <taxon>Ploima</taxon>
        <taxon>Brachionidae</taxon>
        <taxon>Brachionus</taxon>
    </lineage>
</organism>
<comment type="caution">
    <text evidence="1">The sequence shown here is derived from an EMBL/GenBank/DDBJ whole genome shotgun (WGS) entry which is preliminary data.</text>
</comment>
<accession>A0A3M7RWB8</accession>
<keyword evidence="2" id="KW-1185">Reference proteome</keyword>
<proteinExistence type="predicted"/>
<evidence type="ECO:0000313" key="1">
    <source>
        <dbReference type="EMBL" id="RNA27730.1"/>
    </source>
</evidence>
<gene>
    <name evidence="1" type="ORF">BpHYR1_041480</name>
</gene>